<organism evidence="1 2">
    <name type="scientific">Muribacter muris</name>
    <dbReference type="NCBI Taxonomy" id="67855"/>
    <lineage>
        <taxon>Bacteria</taxon>
        <taxon>Pseudomonadati</taxon>
        <taxon>Pseudomonadota</taxon>
        <taxon>Gammaproteobacteria</taxon>
        <taxon>Pasteurellales</taxon>
        <taxon>Pasteurellaceae</taxon>
        <taxon>Muribacter</taxon>
    </lineage>
</organism>
<name>A0A0J5P4X7_9PAST</name>
<sequence length="139" mass="16408">MQFKQSETESLQDLLLKIDSRIGSIEAQFEELTQTLNRRNRPIWTEQQIADYLGLSYGYVTTKIVTLEDFPKPIDYGSTGIHRRHRRYFSAEIIAYFKQQERRKQTKRIIQRRTQQDIGELVVQARKNAIKSLRGFTGI</sequence>
<keyword evidence="2" id="KW-1185">Reference proteome</keyword>
<dbReference type="PATRIC" id="fig|67855.3.peg.2542"/>
<dbReference type="EMBL" id="JWIZ01000094">
    <property type="protein sequence ID" value="KMK50514.1"/>
    <property type="molecule type" value="Genomic_DNA"/>
</dbReference>
<dbReference type="Proteomes" id="UP000036270">
    <property type="component" value="Unassembled WGS sequence"/>
</dbReference>
<protein>
    <submittedName>
        <fullName evidence="1">Uncharacterized protein</fullName>
    </submittedName>
</protein>
<dbReference type="RefSeq" id="WP_047977878.1">
    <property type="nucleotide sequence ID" value="NZ_JWIZ01000094.1"/>
</dbReference>
<proteinExistence type="predicted"/>
<gene>
    <name evidence="1" type="ORF">RO21_11270</name>
</gene>
<reference evidence="1 2" key="1">
    <citation type="submission" date="2014-12" db="EMBL/GenBank/DDBJ databases">
        <title>Reclassification of Actinobacillus muris as Muribacter muris.</title>
        <authorList>
            <person name="Christensen H."/>
            <person name="Nicklas W."/>
            <person name="Bisgaard M."/>
        </authorList>
    </citation>
    <scope>NUCLEOTIDE SEQUENCE [LARGE SCALE GENOMIC DNA]</scope>
    <source>
        <strain evidence="1 2">Ackerman80-443D</strain>
    </source>
</reference>
<evidence type="ECO:0000313" key="2">
    <source>
        <dbReference type="Proteomes" id="UP000036270"/>
    </source>
</evidence>
<comment type="caution">
    <text evidence="1">The sequence shown here is derived from an EMBL/GenBank/DDBJ whole genome shotgun (WGS) entry which is preliminary data.</text>
</comment>
<dbReference type="AlphaFoldDB" id="A0A0J5P4X7"/>
<evidence type="ECO:0000313" key="1">
    <source>
        <dbReference type="EMBL" id="KMK50514.1"/>
    </source>
</evidence>
<dbReference type="STRING" id="67855.RO21_11270"/>
<accession>A0A0J5P4X7</accession>